<keyword evidence="3" id="KW-1185">Reference proteome</keyword>
<protein>
    <submittedName>
        <fullName evidence="2">DUF1801 domain-containing protein</fullName>
    </submittedName>
</protein>
<evidence type="ECO:0000313" key="2">
    <source>
        <dbReference type="EMBL" id="QTV05010.1"/>
    </source>
</evidence>
<organism evidence="2 3">
    <name type="scientific">Faecalibacter bovis</name>
    <dbReference type="NCBI Taxonomy" id="2898187"/>
    <lineage>
        <taxon>Bacteria</taxon>
        <taxon>Pseudomonadati</taxon>
        <taxon>Bacteroidota</taxon>
        <taxon>Flavobacteriia</taxon>
        <taxon>Flavobacteriales</taxon>
        <taxon>Weeksellaceae</taxon>
        <taxon>Faecalibacter</taxon>
    </lineage>
</organism>
<accession>A0ABX7XAT5</accession>
<dbReference type="Gene3D" id="3.90.1150.200">
    <property type="match status" value="1"/>
</dbReference>
<reference evidence="2 3" key="1">
    <citation type="journal article" date="2021" name="Int. J. Syst. Evol. Microbiol.">
        <title>Faecalibacter bovis sp. nov., isolated from cow faeces.</title>
        <authorList>
            <person name="Li F."/>
            <person name="Zhao W."/>
            <person name="Hong Q."/>
            <person name="Shao Q."/>
            <person name="Song J."/>
            <person name="Yang S."/>
        </authorList>
    </citation>
    <scope>NUCLEOTIDE SEQUENCE [LARGE SCALE GENOMIC DNA]</scope>
    <source>
        <strain evidence="2 3">ZY171143</strain>
    </source>
</reference>
<dbReference type="EMBL" id="CP072842">
    <property type="protein sequence ID" value="QTV05010.1"/>
    <property type="molecule type" value="Genomic_DNA"/>
</dbReference>
<dbReference type="Pfam" id="PF08818">
    <property type="entry name" value="DUF1801"/>
    <property type="match status" value="1"/>
</dbReference>
<proteinExistence type="predicted"/>
<dbReference type="SUPFAM" id="SSF159888">
    <property type="entry name" value="YdhG-like"/>
    <property type="match status" value="1"/>
</dbReference>
<dbReference type="Proteomes" id="UP000672011">
    <property type="component" value="Chromosome"/>
</dbReference>
<evidence type="ECO:0000313" key="3">
    <source>
        <dbReference type="Proteomes" id="UP000672011"/>
    </source>
</evidence>
<sequence length="153" mass="17824">MQYTVSNTEEYFKELPDERKVGFEKLYQTIKANLPTGFSEHISYGHVGFVVPFSIYAKGYHCDSTQPLPFIGLASQKNHIAIYHMGIYMNQEVLDWFTTEFKNHSKKKLDMGKSCIRFKKVDDIPYDLIAELATKFTVEEYVNLYESLLKSKK</sequence>
<dbReference type="InterPro" id="IPR014922">
    <property type="entry name" value="YdhG-like"/>
</dbReference>
<dbReference type="RefSeq" id="WP_230475638.1">
    <property type="nucleotide sequence ID" value="NZ_CP072842.1"/>
</dbReference>
<reference evidence="3" key="2">
    <citation type="submission" date="2021-04" db="EMBL/GenBank/DDBJ databases">
        <title>Taxonomy of Flavobacteriaceae bacterium ZY171143.</title>
        <authorList>
            <person name="Li F."/>
        </authorList>
    </citation>
    <scope>NUCLEOTIDE SEQUENCE [LARGE SCALE GENOMIC DNA]</scope>
    <source>
        <strain evidence="3">ZY171143</strain>
    </source>
</reference>
<evidence type="ECO:0000259" key="1">
    <source>
        <dbReference type="Pfam" id="PF08818"/>
    </source>
</evidence>
<gene>
    <name evidence="2" type="ORF">J9309_09440</name>
</gene>
<name>A0ABX7XAT5_9FLAO</name>
<feature type="domain" description="YdhG-like" evidence="1">
    <location>
        <begin position="23"/>
        <end position="134"/>
    </location>
</feature>